<feature type="domain" description="Potassium channel" evidence="9">
    <location>
        <begin position="35"/>
        <end position="101"/>
    </location>
</feature>
<dbReference type="Pfam" id="PF07885">
    <property type="entry name" value="Ion_trans_2"/>
    <property type="match status" value="1"/>
</dbReference>
<dbReference type="Proteomes" id="UP001365846">
    <property type="component" value="Unassembled WGS sequence"/>
</dbReference>
<evidence type="ECO:0000256" key="5">
    <source>
        <dbReference type="ARBA" id="ARBA00023065"/>
    </source>
</evidence>
<dbReference type="EMBL" id="JBBKZU010000001">
    <property type="protein sequence ID" value="MEJ8810224.1"/>
    <property type="molecule type" value="Genomic_DNA"/>
</dbReference>
<dbReference type="InterPro" id="IPR013099">
    <property type="entry name" value="K_chnl_dom"/>
</dbReference>
<evidence type="ECO:0000256" key="6">
    <source>
        <dbReference type="ARBA" id="ARBA00023136"/>
    </source>
</evidence>
<dbReference type="SUPFAM" id="SSF81324">
    <property type="entry name" value="Voltage-gated potassium channels"/>
    <property type="match status" value="1"/>
</dbReference>
<keyword evidence="5" id="KW-0406">Ion transport</keyword>
<evidence type="ECO:0000256" key="3">
    <source>
        <dbReference type="ARBA" id="ARBA00022692"/>
    </source>
</evidence>
<keyword evidence="7 10" id="KW-0407">Ion channel</keyword>
<dbReference type="GO" id="GO:0034220">
    <property type="term" value="P:monoatomic ion transmembrane transport"/>
    <property type="evidence" value="ECO:0007669"/>
    <property type="project" value="UniProtKB-KW"/>
</dbReference>
<organism evidence="10 11">
    <name type="scientific">Variovorax ureilyticus</name>
    <dbReference type="NCBI Taxonomy" id="1836198"/>
    <lineage>
        <taxon>Bacteria</taxon>
        <taxon>Pseudomonadati</taxon>
        <taxon>Pseudomonadota</taxon>
        <taxon>Betaproteobacteria</taxon>
        <taxon>Burkholderiales</taxon>
        <taxon>Comamonadaceae</taxon>
        <taxon>Variovorax</taxon>
    </lineage>
</organism>
<evidence type="ECO:0000313" key="10">
    <source>
        <dbReference type="EMBL" id="MEJ8810224.1"/>
    </source>
</evidence>
<keyword evidence="4 8" id="KW-1133">Transmembrane helix</keyword>
<comment type="subcellular location">
    <subcellularLocation>
        <location evidence="1">Membrane</location>
        <topology evidence="1">Multi-pass membrane protein</topology>
    </subcellularLocation>
</comment>
<evidence type="ECO:0000313" key="11">
    <source>
        <dbReference type="Proteomes" id="UP001365846"/>
    </source>
</evidence>
<protein>
    <submittedName>
        <fullName evidence="10">Potassium channel family protein</fullName>
    </submittedName>
</protein>
<evidence type="ECO:0000256" key="2">
    <source>
        <dbReference type="ARBA" id="ARBA00022448"/>
    </source>
</evidence>
<proteinExistence type="predicted"/>
<evidence type="ECO:0000256" key="4">
    <source>
        <dbReference type="ARBA" id="ARBA00022989"/>
    </source>
</evidence>
<dbReference type="PANTHER" id="PTHR11003:SF291">
    <property type="entry name" value="IP11374P"/>
    <property type="match status" value="1"/>
</dbReference>
<name>A0ABU8V994_9BURK</name>
<dbReference type="RefSeq" id="WP_340355518.1">
    <property type="nucleotide sequence ID" value="NZ_JBBKZU010000001.1"/>
</dbReference>
<dbReference type="PANTHER" id="PTHR11003">
    <property type="entry name" value="POTASSIUM CHANNEL, SUBFAMILY K"/>
    <property type="match status" value="1"/>
</dbReference>
<evidence type="ECO:0000256" key="7">
    <source>
        <dbReference type="ARBA" id="ARBA00023303"/>
    </source>
</evidence>
<feature type="transmembrane region" description="Helical" evidence="8">
    <location>
        <begin position="21"/>
        <end position="40"/>
    </location>
</feature>
<gene>
    <name evidence="10" type="ORF">WKW77_04045</name>
</gene>
<accession>A0ABU8V994</accession>
<reference evidence="10 11" key="1">
    <citation type="submission" date="2024-03" db="EMBL/GenBank/DDBJ databases">
        <title>Novel species of the genus Variovorax.</title>
        <authorList>
            <person name="Liu Q."/>
            <person name="Xin Y.-H."/>
        </authorList>
    </citation>
    <scope>NUCLEOTIDE SEQUENCE [LARGE SCALE GENOMIC DNA]</scope>
    <source>
        <strain evidence="10 11">KACC 18899</strain>
    </source>
</reference>
<dbReference type="Gene3D" id="1.10.287.70">
    <property type="match status" value="1"/>
</dbReference>
<keyword evidence="11" id="KW-1185">Reference proteome</keyword>
<keyword evidence="2" id="KW-0813">Transport</keyword>
<sequence length="110" mass="11828">MKSSRISRRRFFLELWRGLAIVWPALSGLMVLMPLIGLLVAKVEGWPLTDGLYFAFVTGLTVGYGDLVPKSGLGRVLSMSLGMGGIILTGLVVAVAVEALRATLHSEGRE</sequence>
<evidence type="ECO:0000256" key="8">
    <source>
        <dbReference type="SAM" id="Phobius"/>
    </source>
</evidence>
<comment type="caution">
    <text evidence="10">The sequence shown here is derived from an EMBL/GenBank/DDBJ whole genome shotgun (WGS) entry which is preliminary data.</text>
</comment>
<keyword evidence="3 8" id="KW-0812">Transmembrane</keyword>
<feature type="transmembrane region" description="Helical" evidence="8">
    <location>
        <begin position="76"/>
        <end position="97"/>
    </location>
</feature>
<dbReference type="InterPro" id="IPR003280">
    <property type="entry name" value="2pore_dom_K_chnl"/>
</dbReference>
<evidence type="ECO:0000256" key="1">
    <source>
        <dbReference type="ARBA" id="ARBA00004141"/>
    </source>
</evidence>
<evidence type="ECO:0000259" key="9">
    <source>
        <dbReference type="Pfam" id="PF07885"/>
    </source>
</evidence>
<keyword evidence="6 8" id="KW-0472">Membrane</keyword>
<feature type="transmembrane region" description="Helical" evidence="8">
    <location>
        <begin position="52"/>
        <end position="69"/>
    </location>
</feature>